<feature type="region of interest" description="Disordered" evidence="1">
    <location>
        <begin position="146"/>
        <end position="173"/>
    </location>
</feature>
<name>A0AAE5A937_9NOCA</name>
<dbReference type="Proteomes" id="UP001185863">
    <property type="component" value="Unassembled WGS sequence"/>
</dbReference>
<gene>
    <name evidence="2" type="ORF">R4315_26630</name>
</gene>
<sequence>MHAERFHPLISAEGPFASVYFEDSHDTEDAAKQLELRWRGLREQLRGDGAPDAVLDTLEEAVLTASPAVGRSGRGLVADATRVYLDEHLLRPPAATVARYSDLPYLVPIVEHGATGSPYLVVAVDHEGADLSVYDTQGRALLSETVSGADEPAQAAAGADTRRSGDPQPPEEEAARRTLSTVADRLTVLADKHHAEPIFVIGEVQSRTQLLATLPERSRAAAVALESGSRAVGAGTVDVHRAIDQELARRRLAVIDDAADRVRAGSGRASGLAVEGLEAVTAALRAGQVDALVIGDLENRTVLVGDTPTWVATNADQLSEMGSTVEVTRRADEALPFAAIATGATLIRTDERLTPADGCAALLRYT</sequence>
<dbReference type="Pfam" id="PF18844">
    <property type="entry name" value="baeRF_family2"/>
    <property type="match status" value="1"/>
</dbReference>
<evidence type="ECO:0000256" key="1">
    <source>
        <dbReference type="SAM" id="MobiDB-lite"/>
    </source>
</evidence>
<evidence type="ECO:0000313" key="3">
    <source>
        <dbReference type="Proteomes" id="UP001185863"/>
    </source>
</evidence>
<evidence type="ECO:0000313" key="2">
    <source>
        <dbReference type="EMBL" id="MDV7268101.1"/>
    </source>
</evidence>
<feature type="compositionally biased region" description="Low complexity" evidence="1">
    <location>
        <begin position="148"/>
        <end position="159"/>
    </location>
</feature>
<organism evidence="2 3">
    <name type="scientific">Rhodococcus oxybenzonivorans</name>
    <dbReference type="NCBI Taxonomy" id="1990687"/>
    <lineage>
        <taxon>Bacteria</taxon>
        <taxon>Bacillati</taxon>
        <taxon>Actinomycetota</taxon>
        <taxon>Actinomycetes</taxon>
        <taxon>Mycobacteriales</taxon>
        <taxon>Nocardiaceae</taxon>
        <taxon>Rhodococcus</taxon>
    </lineage>
</organism>
<dbReference type="EMBL" id="JAWLUP010000131">
    <property type="protein sequence ID" value="MDV7268101.1"/>
    <property type="molecule type" value="Genomic_DNA"/>
</dbReference>
<accession>A0AAE5A937</accession>
<dbReference type="AlphaFoldDB" id="A0AAE5A937"/>
<reference evidence="2" key="1">
    <citation type="submission" date="2023-10" db="EMBL/GenBank/DDBJ databases">
        <title>Development of a sustainable strategy for remediation of hydrocarbon-contaminated territories based on the waste exchange concept.</title>
        <authorList>
            <person name="Krivoruchko A."/>
        </authorList>
    </citation>
    <scope>NUCLEOTIDE SEQUENCE</scope>
    <source>
        <strain evidence="2">IEGM 68</strain>
    </source>
</reference>
<evidence type="ECO:0008006" key="4">
    <source>
        <dbReference type="Google" id="ProtNLM"/>
    </source>
</evidence>
<dbReference type="InterPro" id="IPR040701">
    <property type="entry name" value="Bact_RF_family2"/>
</dbReference>
<proteinExistence type="predicted"/>
<dbReference type="RefSeq" id="WP_317744901.1">
    <property type="nucleotide sequence ID" value="NZ_JAWLUP010000131.1"/>
</dbReference>
<comment type="caution">
    <text evidence="2">The sequence shown here is derived from an EMBL/GenBank/DDBJ whole genome shotgun (WGS) entry which is preliminary data.</text>
</comment>
<protein>
    <recommendedName>
        <fullName evidence="4">Peptide chain release factor 1</fullName>
    </recommendedName>
</protein>